<keyword evidence="3" id="KW-1185">Reference proteome</keyword>
<dbReference type="SMART" id="SM00332">
    <property type="entry name" value="PP2Cc"/>
    <property type="match status" value="1"/>
</dbReference>
<feature type="domain" description="PPM-type phosphatase" evidence="1">
    <location>
        <begin position="1"/>
        <end position="331"/>
    </location>
</feature>
<comment type="caution">
    <text evidence="2">The sequence shown here is derived from an EMBL/GenBank/DDBJ whole genome shotgun (WGS) entry which is preliminary data.</text>
</comment>
<organism evidence="2 3">
    <name type="scientific">Trichomalopsis sarcophagae</name>
    <dbReference type="NCBI Taxonomy" id="543379"/>
    <lineage>
        <taxon>Eukaryota</taxon>
        <taxon>Metazoa</taxon>
        <taxon>Ecdysozoa</taxon>
        <taxon>Arthropoda</taxon>
        <taxon>Hexapoda</taxon>
        <taxon>Insecta</taxon>
        <taxon>Pterygota</taxon>
        <taxon>Neoptera</taxon>
        <taxon>Endopterygota</taxon>
        <taxon>Hymenoptera</taxon>
        <taxon>Apocrita</taxon>
        <taxon>Proctotrupomorpha</taxon>
        <taxon>Chalcidoidea</taxon>
        <taxon>Pteromalidae</taxon>
        <taxon>Pteromalinae</taxon>
        <taxon>Trichomalopsis</taxon>
    </lineage>
</organism>
<dbReference type="InterPro" id="IPR015655">
    <property type="entry name" value="PP2C"/>
</dbReference>
<dbReference type="SUPFAM" id="SSF81606">
    <property type="entry name" value="PP2C-like"/>
    <property type="match status" value="1"/>
</dbReference>
<dbReference type="OrthoDB" id="10264738at2759"/>
<protein>
    <recommendedName>
        <fullName evidence="1">PPM-type phosphatase domain-containing protein</fullName>
    </recommendedName>
</protein>
<dbReference type="InterPro" id="IPR001932">
    <property type="entry name" value="PPM-type_phosphatase-like_dom"/>
</dbReference>
<dbReference type="AlphaFoldDB" id="A0A232EKC4"/>
<proteinExistence type="predicted"/>
<dbReference type="Gene3D" id="3.60.40.10">
    <property type="entry name" value="PPM-type phosphatase domain"/>
    <property type="match status" value="1"/>
</dbReference>
<dbReference type="PANTHER" id="PTHR13832">
    <property type="entry name" value="PROTEIN PHOSPHATASE 2C"/>
    <property type="match status" value="1"/>
</dbReference>
<dbReference type="PROSITE" id="PS51746">
    <property type="entry name" value="PPM_2"/>
    <property type="match status" value="1"/>
</dbReference>
<sequence>MKRLSADHRVRPIIVPRDLSRLPWCAGYAECINAGKSTWNEDQATAMRGDLKLMDSSTSIFISCFQGLMVMLERLMAIPGDILLAEDNEAAAIKGRELIIGAIELVYRQMDQMVEQQAQKGGGGCTALTVLFLNGRLYAAGAGDSRTILVLGESERALTRDHTPDSELNHVRALGFLKSHFTSLEFKKRPLQRNLGQMVLHREPYMTGWAYKVLAHSDLKITSYIWAGVMGTIGVTRGFGDHGLKAANTGVSFKPFLSSQPEVQCLDLEEYNLTEKDCIIMATDGLWFLTKLQLTMGAQEFVQAARGRLVGRQQERRHSINSMQSSSNDAT</sequence>
<reference evidence="2 3" key="1">
    <citation type="journal article" date="2017" name="Curr. Biol.">
        <title>The Evolution of Venom by Co-option of Single-Copy Genes.</title>
        <authorList>
            <person name="Martinson E.O."/>
            <person name="Mrinalini"/>
            <person name="Kelkar Y.D."/>
            <person name="Chang C.H."/>
            <person name="Werren J.H."/>
        </authorList>
    </citation>
    <scope>NUCLEOTIDE SEQUENCE [LARGE SCALE GENOMIC DNA]</scope>
    <source>
        <strain evidence="2 3">Alberta</strain>
        <tissue evidence="2">Whole body</tissue>
    </source>
</reference>
<dbReference type="EMBL" id="NNAY01003817">
    <property type="protein sequence ID" value="OXU18810.1"/>
    <property type="molecule type" value="Genomic_DNA"/>
</dbReference>
<dbReference type="GO" id="GO:0004741">
    <property type="term" value="F:[pyruvate dehydrogenase (acetyl-transferring)]-phosphatase activity"/>
    <property type="evidence" value="ECO:0007669"/>
    <property type="project" value="TreeGrafter"/>
</dbReference>
<dbReference type="InterPro" id="IPR036457">
    <property type="entry name" value="PPM-type-like_dom_sf"/>
</dbReference>
<dbReference type="GO" id="GO:0005739">
    <property type="term" value="C:mitochondrion"/>
    <property type="evidence" value="ECO:0007669"/>
    <property type="project" value="TreeGrafter"/>
</dbReference>
<dbReference type="Proteomes" id="UP000215335">
    <property type="component" value="Unassembled WGS sequence"/>
</dbReference>
<evidence type="ECO:0000259" key="1">
    <source>
        <dbReference type="PROSITE" id="PS51746"/>
    </source>
</evidence>
<dbReference type="Pfam" id="PF00481">
    <property type="entry name" value="PP2C"/>
    <property type="match status" value="2"/>
</dbReference>
<accession>A0A232EKC4</accession>
<evidence type="ECO:0000313" key="2">
    <source>
        <dbReference type="EMBL" id="OXU18810.1"/>
    </source>
</evidence>
<gene>
    <name evidence="2" type="ORF">TSAR_005680</name>
</gene>
<dbReference type="CDD" id="cd00143">
    <property type="entry name" value="PP2Cc"/>
    <property type="match status" value="1"/>
</dbReference>
<name>A0A232EKC4_9HYME</name>
<evidence type="ECO:0000313" key="3">
    <source>
        <dbReference type="Proteomes" id="UP000215335"/>
    </source>
</evidence>
<dbReference type="PANTHER" id="PTHR13832:SF354">
    <property type="entry name" value="GM14138P"/>
    <property type="match status" value="1"/>
</dbReference>